<evidence type="ECO:0000256" key="7">
    <source>
        <dbReference type="ARBA" id="ARBA00023002"/>
    </source>
</evidence>
<dbReference type="Proteomes" id="UP000092321">
    <property type="component" value="Unassembled WGS sequence"/>
</dbReference>
<organism evidence="8 9">
    <name type="scientific">Hanseniaspora valbyensis NRRL Y-1626</name>
    <dbReference type="NCBI Taxonomy" id="766949"/>
    <lineage>
        <taxon>Eukaryota</taxon>
        <taxon>Fungi</taxon>
        <taxon>Dikarya</taxon>
        <taxon>Ascomycota</taxon>
        <taxon>Saccharomycotina</taxon>
        <taxon>Saccharomycetes</taxon>
        <taxon>Saccharomycodales</taxon>
        <taxon>Saccharomycodaceae</taxon>
        <taxon>Hanseniaspora</taxon>
    </lineage>
</organism>
<comment type="pathway">
    <text evidence="3">Cofactor metabolism; pyridoxal 5'-phosphate salvage; pyridoxal 5'-phosphate from pyridoxine 5'-phosphate: step 1/1.</text>
</comment>
<evidence type="ECO:0000256" key="1">
    <source>
        <dbReference type="ARBA" id="ARBA00001917"/>
    </source>
</evidence>
<evidence type="ECO:0000313" key="8">
    <source>
        <dbReference type="EMBL" id="OBA27521.1"/>
    </source>
</evidence>
<evidence type="ECO:0000256" key="3">
    <source>
        <dbReference type="ARBA" id="ARBA00005037"/>
    </source>
</evidence>
<dbReference type="EC" id="1.4.3.5" evidence="4"/>
<evidence type="ECO:0000256" key="4">
    <source>
        <dbReference type="ARBA" id="ARBA00012801"/>
    </source>
</evidence>
<gene>
    <name evidence="8" type="ORF">HANVADRAFT_13754</name>
</gene>
<feature type="non-terminal residue" evidence="8">
    <location>
        <position position="119"/>
    </location>
</feature>
<evidence type="ECO:0000313" key="9">
    <source>
        <dbReference type="Proteomes" id="UP000092321"/>
    </source>
</evidence>
<dbReference type="GO" id="GO:0010181">
    <property type="term" value="F:FMN binding"/>
    <property type="evidence" value="ECO:0007669"/>
    <property type="project" value="InterPro"/>
</dbReference>
<keyword evidence="6" id="KW-0288">FMN</keyword>
<comment type="cofactor">
    <cofactor evidence="1">
        <name>FMN</name>
        <dbReference type="ChEBI" id="CHEBI:58210"/>
    </cofactor>
</comment>
<reference evidence="9" key="1">
    <citation type="journal article" date="2016" name="Proc. Natl. Acad. Sci. U.S.A.">
        <title>Comparative genomics of biotechnologically important yeasts.</title>
        <authorList>
            <person name="Riley R."/>
            <person name="Haridas S."/>
            <person name="Wolfe K.H."/>
            <person name="Lopes M.R."/>
            <person name="Hittinger C.T."/>
            <person name="Goeker M."/>
            <person name="Salamov A.A."/>
            <person name="Wisecaver J.H."/>
            <person name="Long T.M."/>
            <person name="Calvey C.H."/>
            <person name="Aerts A.L."/>
            <person name="Barry K.W."/>
            <person name="Choi C."/>
            <person name="Clum A."/>
            <person name="Coughlan A.Y."/>
            <person name="Deshpande S."/>
            <person name="Douglass A.P."/>
            <person name="Hanson S.J."/>
            <person name="Klenk H.-P."/>
            <person name="LaButti K.M."/>
            <person name="Lapidus A."/>
            <person name="Lindquist E.A."/>
            <person name="Lipzen A.M."/>
            <person name="Meier-Kolthoff J.P."/>
            <person name="Ohm R.A."/>
            <person name="Otillar R.P."/>
            <person name="Pangilinan J.L."/>
            <person name="Peng Y."/>
            <person name="Rokas A."/>
            <person name="Rosa C.A."/>
            <person name="Scheuner C."/>
            <person name="Sibirny A.A."/>
            <person name="Slot J.C."/>
            <person name="Stielow J.B."/>
            <person name="Sun H."/>
            <person name="Kurtzman C.P."/>
            <person name="Blackwell M."/>
            <person name="Grigoriev I.V."/>
            <person name="Jeffries T.W."/>
        </authorList>
    </citation>
    <scope>NUCLEOTIDE SEQUENCE [LARGE SCALE GENOMIC DNA]</scope>
    <source>
        <strain evidence="9">NRRL Y-1626</strain>
    </source>
</reference>
<accession>A0A1B7TFL2</accession>
<protein>
    <recommendedName>
        <fullName evidence="4">pyridoxal 5'-phosphate synthase</fullName>
        <ecNumber evidence="4">1.4.3.5</ecNumber>
    </recommendedName>
</protein>
<dbReference type="SUPFAM" id="SSF50475">
    <property type="entry name" value="FMN-binding split barrel"/>
    <property type="match status" value="1"/>
</dbReference>
<dbReference type="AlphaFoldDB" id="A0A1B7TFL2"/>
<dbReference type="EMBL" id="LXPE01000008">
    <property type="protein sequence ID" value="OBA27521.1"/>
    <property type="molecule type" value="Genomic_DNA"/>
</dbReference>
<proteinExistence type="predicted"/>
<evidence type="ECO:0000256" key="2">
    <source>
        <dbReference type="ARBA" id="ARBA00004738"/>
    </source>
</evidence>
<dbReference type="GO" id="GO:0008615">
    <property type="term" value="P:pyridoxine biosynthetic process"/>
    <property type="evidence" value="ECO:0007669"/>
    <property type="project" value="InterPro"/>
</dbReference>
<keyword evidence="9" id="KW-1185">Reference proteome</keyword>
<dbReference type="PANTHER" id="PTHR10851">
    <property type="entry name" value="PYRIDOXINE-5-PHOSPHATE OXIDASE"/>
    <property type="match status" value="1"/>
</dbReference>
<dbReference type="GO" id="GO:0004733">
    <property type="term" value="F:pyridoxamine phosphate oxidase activity"/>
    <property type="evidence" value="ECO:0007669"/>
    <property type="project" value="UniProtKB-EC"/>
</dbReference>
<dbReference type="OrthoDB" id="303614at2759"/>
<dbReference type="InterPro" id="IPR000659">
    <property type="entry name" value="Pyridox_Oxase"/>
</dbReference>
<dbReference type="UniPathway" id="UPA01068">
    <property type="reaction ID" value="UER00304"/>
</dbReference>
<dbReference type="Gene3D" id="2.30.110.10">
    <property type="entry name" value="Electron Transport, Fmn-binding Protein, Chain A"/>
    <property type="match status" value="1"/>
</dbReference>
<dbReference type="PANTHER" id="PTHR10851:SF0">
    <property type="entry name" value="PYRIDOXINE-5'-PHOSPHATE OXIDASE"/>
    <property type="match status" value="1"/>
</dbReference>
<evidence type="ECO:0000256" key="6">
    <source>
        <dbReference type="ARBA" id="ARBA00022643"/>
    </source>
</evidence>
<comment type="caution">
    <text evidence="8">The sequence shown here is derived from an EMBL/GenBank/DDBJ whole genome shotgun (WGS) entry which is preliminary data.</text>
</comment>
<keyword evidence="5" id="KW-0285">Flavoprotein</keyword>
<feature type="non-terminal residue" evidence="8">
    <location>
        <position position="1"/>
    </location>
</feature>
<name>A0A1B7TFL2_9ASCO</name>
<sequence length="119" mass="13467">ATPTQTPIIFAPATYQYDKSQLSEDKLPPSGDPIELFEAWFKEAKEDPSELIPECCSVATADITTGRVSNRVLLLKEVDARGFIIYSNWKTSKKAHDVETNPYVAYILNLEIFKRMLKV</sequence>
<evidence type="ECO:0000256" key="5">
    <source>
        <dbReference type="ARBA" id="ARBA00022630"/>
    </source>
</evidence>
<comment type="pathway">
    <text evidence="2">Cofactor metabolism; pyridoxal 5'-phosphate salvage; pyridoxal 5'-phosphate from pyridoxamine 5'-phosphate: step 1/1.</text>
</comment>
<keyword evidence="7" id="KW-0560">Oxidoreductase</keyword>
<dbReference type="InterPro" id="IPR012349">
    <property type="entry name" value="Split_barrel_FMN-bd"/>
</dbReference>